<reference evidence="1" key="1">
    <citation type="submission" date="2023-04" db="EMBL/GenBank/DDBJ databases">
        <title>Phytophthora lilii NBRC 32176.</title>
        <authorList>
            <person name="Ichikawa N."/>
            <person name="Sato H."/>
            <person name="Tonouchi N."/>
        </authorList>
    </citation>
    <scope>NUCLEOTIDE SEQUENCE</scope>
    <source>
        <strain evidence="1">NBRC 32176</strain>
    </source>
</reference>
<proteinExistence type="predicted"/>
<accession>A0A9W6U0I2</accession>
<keyword evidence="2" id="KW-1185">Reference proteome</keyword>
<gene>
    <name evidence="1" type="ORF">Plil01_000932600</name>
</gene>
<protein>
    <submittedName>
        <fullName evidence="1">Unnamed protein product</fullName>
    </submittedName>
</protein>
<dbReference type="EMBL" id="BSXW01000465">
    <property type="protein sequence ID" value="GMF23184.1"/>
    <property type="molecule type" value="Genomic_DNA"/>
</dbReference>
<dbReference type="AlphaFoldDB" id="A0A9W6U0I2"/>
<organism evidence="1 2">
    <name type="scientific">Phytophthora lilii</name>
    <dbReference type="NCBI Taxonomy" id="2077276"/>
    <lineage>
        <taxon>Eukaryota</taxon>
        <taxon>Sar</taxon>
        <taxon>Stramenopiles</taxon>
        <taxon>Oomycota</taxon>
        <taxon>Peronosporomycetes</taxon>
        <taxon>Peronosporales</taxon>
        <taxon>Peronosporaceae</taxon>
        <taxon>Phytophthora</taxon>
    </lineage>
</organism>
<sequence length="177" mass="19811">MPAFAGMFNTMRKSDGNIDYHETAAFMHFPFDLETVKALFEKGITLPHRQIEQKTSNLSRFWDRAVAIKFRLVGSRQNGDTASIVAHLAGRQYIEDKRVVAGWKKPHGRLAGVRMEEIGWGIAYTGTIMKKYSRITPLHLSAAQSKLDAFSELNCQAGQEDDAAITAIASKLLKQQL</sequence>
<dbReference type="Proteomes" id="UP001165083">
    <property type="component" value="Unassembled WGS sequence"/>
</dbReference>
<evidence type="ECO:0000313" key="1">
    <source>
        <dbReference type="EMBL" id="GMF23184.1"/>
    </source>
</evidence>
<name>A0A9W6U0I2_9STRA</name>
<evidence type="ECO:0000313" key="2">
    <source>
        <dbReference type="Proteomes" id="UP001165083"/>
    </source>
</evidence>
<comment type="caution">
    <text evidence="1">The sequence shown here is derived from an EMBL/GenBank/DDBJ whole genome shotgun (WGS) entry which is preliminary data.</text>
</comment>